<dbReference type="Gene3D" id="1.10.472.80">
    <property type="entry name" value="Ypt/Rab-GAP domain of gyp1p, domain 3"/>
    <property type="match status" value="1"/>
</dbReference>
<evidence type="ECO:0000313" key="4">
    <source>
        <dbReference type="EMBL" id="RCI03172.1"/>
    </source>
</evidence>
<keyword evidence="5" id="KW-1185">Reference proteome</keyword>
<feature type="transmembrane region" description="Helical" evidence="2">
    <location>
        <begin position="218"/>
        <end position="236"/>
    </location>
</feature>
<dbReference type="InterPro" id="IPR035969">
    <property type="entry name" value="Rab-GAP_TBC_sf"/>
</dbReference>
<keyword evidence="2" id="KW-0472">Membrane</keyword>
<dbReference type="PANTHER" id="PTHR20913:SF7">
    <property type="entry name" value="RE60063P"/>
    <property type="match status" value="1"/>
</dbReference>
<dbReference type="InterPro" id="IPR045913">
    <property type="entry name" value="TBC20/Gyp8-like"/>
</dbReference>
<reference evidence="4 5" key="1">
    <citation type="journal article" date="2018" name="G3 (Bethesda)">
        <title>Phylogenetic and Phylogenomic Definition of Rhizopus Species.</title>
        <authorList>
            <person name="Gryganskyi A.P."/>
            <person name="Golan J."/>
            <person name="Dolatabadi S."/>
            <person name="Mondo S."/>
            <person name="Robb S."/>
            <person name="Idnurm A."/>
            <person name="Muszewska A."/>
            <person name="Steczkiewicz K."/>
            <person name="Masonjones S."/>
            <person name="Liao H.L."/>
            <person name="Gajdeczka M.T."/>
            <person name="Anike F."/>
            <person name="Vuek A."/>
            <person name="Anishchenko I.M."/>
            <person name="Voigt K."/>
            <person name="de Hoog G.S."/>
            <person name="Smith M.E."/>
            <person name="Heitman J."/>
            <person name="Vilgalys R."/>
            <person name="Stajich J.E."/>
        </authorList>
    </citation>
    <scope>NUCLEOTIDE SEQUENCE [LARGE SCALE GENOMIC DNA]</scope>
    <source>
        <strain evidence="4 5">LSU 92-RS-03</strain>
    </source>
</reference>
<protein>
    <recommendedName>
        <fullName evidence="3">Rab-GAP TBC domain-containing protein</fullName>
    </recommendedName>
</protein>
<dbReference type="Proteomes" id="UP000253551">
    <property type="component" value="Unassembled WGS sequence"/>
</dbReference>
<feature type="domain" description="Rab-GAP TBC" evidence="3">
    <location>
        <begin position="1"/>
        <end position="82"/>
    </location>
</feature>
<dbReference type="OrthoDB" id="206700at2759"/>
<dbReference type="STRING" id="4846.A0A367KMU9"/>
<keyword evidence="1" id="KW-0343">GTPase activation</keyword>
<dbReference type="PANTHER" id="PTHR20913">
    <property type="entry name" value="TBC1 DOMAIN FAMILY MEMBER 20/GTPASE"/>
    <property type="match status" value="1"/>
</dbReference>
<dbReference type="SUPFAM" id="SSF47923">
    <property type="entry name" value="Ypt/Rab-GAP domain of gyp1p"/>
    <property type="match status" value="1"/>
</dbReference>
<dbReference type="AlphaFoldDB" id="A0A367KMU9"/>
<accession>A0A367KMU9</accession>
<evidence type="ECO:0000256" key="2">
    <source>
        <dbReference type="SAM" id="Phobius"/>
    </source>
</evidence>
<dbReference type="EMBL" id="PJQM01001120">
    <property type="protein sequence ID" value="RCI03172.1"/>
    <property type="molecule type" value="Genomic_DNA"/>
</dbReference>
<gene>
    <name evidence="4" type="ORF">CU098_012179</name>
</gene>
<sequence length="242" mass="27774">MLERVSLFYLRDVMFATLEPVMKQLTMIDTLICLQDKELHDFITEAGVLPYYSLSWVITWCSHDLDNLEQISRLFDLFLTSNPLILIYFSAAVVLSKKEQVLALPCDTSTVHSFLTKLPSDLDVSWLCKKSVDLSRMYSVYEVQCKSTIALDQFSAVNRFQVDWLGIETAEDLNENVGRVIRLTREEKHDKPVELVTTKANEPTHSMLNRLLKNKKDLYRVFTLSATVGIIAFWIANSGLIK</sequence>
<dbReference type="Pfam" id="PF00566">
    <property type="entry name" value="RabGAP-TBC"/>
    <property type="match status" value="1"/>
</dbReference>
<keyword evidence="2" id="KW-0812">Transmembrane</keyword>
<evidence type="ECO:0000256" key="1">
    <source>
        <dbReference type="ARBA" id="ARBA00022468"/>
    </source>
</evidence>
<organism evidence="4 5">
    <name type="scientific">Rhizopus stolonifer</name>
    <name type="common">Rhizopus nigricans</name>
    <dbReference type="NCBI Taxonomy" id="4846"/>
    <lineage>
        <taxon>Eukaryota</taxon>
        <taxon>Fungi</taxon>
        <taxon>Fungi incertae sedis</taxon>
        <taxon>Mucoromycota</taxon>
        <taxon>Mucoromycotina</taxon>
        <taxon>Mucoromycetes</taxon>
        <taxon>Mucorales</taxon>
        <taxon>Mucorineae</taxon>
        <taxon>Rhizopodaceae</taxon>
        <taxon>Rhizopus</taxon>
    </lineage>
</organism>
<keyword evidence="2" id="KW-1133">Transmembrane helix</keyword>
<dbReference type="PROSITE" id="PS50086">
    <property type="entry name" value="TBC_RABGAP"/>
    <property type="match status" value="1"/>
</dbReference>
<dbReference type="GO" id="GO:0005096">
    <property type="term" value="F:GTPase activator activity"/>
    <property type="evidence" value="ECO:0007669"/>
    <property type="project" value="UniProtKB-KW"/>
</dbReference>
<evidence type="ECO:0000313" key="5">
    <source>
        <dbReference type="Proteomes" id="UP000253551"/>
    </source>
</evidence>
<dbReference type="GO" id="GO:0006888">
    <property type="term" value="P:endoplasmic reticulum to Golgi vesicle-mediated transport"/>
    <property type="evidence" value="ECO:0007669"/>
    <property type="project" value="TreeGrafter"/>
</dbReference>
<name>A0A367KMU9_RHIST</name>
<dbReference type="InterPro" id="IPR000195">
    <property type="entry name" value="Rab-GAP-TBC_dom"/>
</dbReference>
<evidence type="ECO:0000259" key="3">
    <source>
        <dbReference type="PROSITE" id="PS50086"/>
    </source>
</evidence>
<comment type="caution">
    <text evidence="4">The sequence shown here is derived from an EMBL/GenBank/DDBJ whole genome shotgun (WGS) entry which is preliminary data.</text>
</comment>
<proteinExistence type="predicted"/>
<dbReference type="GO" id="GO:0005789">
    <property type="term" value="C:endoplasmic reticulum membrane"/>
    <property type="evidence" value="ECO:0007669"/>
    <property type="project" value="TreeGrafter"/>
</dbReference>